<dbReference type="EMBL" id="CADEAL010001384">
    <property type="protein sequence ID" value="CAB1431899.1"/>
    <property type="molecule type" value="Genomic_DNA"/>
</dbReference>
<evidence type="ECO:0000313" key="1">
    <source>
        <dbReference type="EMBL" id="CAB1431899.1"/>
    </source>
</evidence>
<protein>
    <submittedName>
        <fullName evidence="1">Uncharacterized protein</fullName>
    </submittedName>
</protein>
<dbReference type="AlphaFoldDB" id="A0A9N7YPK3"/>
<keyword evidence="2" id="KW-1185">Reference proteome</keyword>
<sequence>MIDSSIDTCWLTEVHVISPASSMLADMGQTYESITRSFKGMCKQIDHFPEDADYVADASEYFLHWRKGQGWKSQDEEVLVEEEEGEVKDGVEEKLAGEGARQGEGKVEEALLCGSHLSLSSFPPPIPRLLPLDFHPSVCPSPPRPACLSDSWWMEAVGWSVGMMGMKRRDRALISVLGVYVCEPQGVPILVVSTPTSIIQPQLQGSPLPQLMKP</sequence>
<comment type="caution">
    <text evidence="1">The sequence shown here is derived from an EMBL/GenBank/DDBJ whole genome shotgun (WGS) entry which is preliminary data.</text>
</comment>
<dbReference type="Proteomes" id="UP001153269">
    <property type="component" value="Unassembled WGS sequence"/>
</dbReference>
<proteinExistence type="predicted"/>
<evidence type="ECO:0000313" key="2">
    <source>
        <dbReference type="Proteomes" id="UP001153269"/>
    </source>
</evidence>
<gene>
    <name evidence="1" type="ORF">PLEPLA_LOCUS19956</name>
</gene>
<reference evidence="1" key="1">
    <citation type="submission" date="2020-03" db="EMBL/GenBank/DDBJ databases">
        <authorList>
            <person name="Weist P."/>
        </authorList>
    </citation>
    <scope>NUCLEOTIDE SEQUENCE</scope>
</reference>
<name>A0A9N7YPK3_PLEPL</name>
<organism evidence="1 2">
    <name type="scientific">Pleuronectes platessa</name>
    <name type="common">European plaice</name>
    <dbReference type="NCBI Taxonomy" id="8262"/>
    <lineage>
        <taxon>Eukaryota</taxon>
        <taxon>Metazoa</taxon>
        <taxon>Chordata</taxon>
        <taxon>Craniata</taxon>
        <taxon>Vertebrata</taxon>
        <taxon>Euteleostomi</taxon>
        <taxon>Actinopterygii</taxon>
        <taxon>Neopterygii</taxon>
        <taxon>Teleostei</taxon>
        <taxon>Neoteleostei</taxon>
        <taxon>Acanthomorphata</taxon>
        <taxon>Carangaria</taxon>
        <taxon>Pleuronectiformes</taxon>
        <taxon>Pleuronectoidei</taxon>
        <taxon>Pleuronectidae</taxon>
        <taxon>Pleuronectes</taxon>
    </lineage>
</organism>
<accession>A0A9N7YPK3</accession>